<keyword evidence="4" id="KW-0547">Nucleotide-binding</keyword>
<dbReference type="GO" id="GO:0016887">
    <property type="term" value="F:ATP hydrolysis activity"/>
    <property type="evidence" value="ECO:0007669"/>
    <property type="project" value="InterPro"/>
</dbReference>
<dbReference type="AlphaFoldDB" id="A0A0C4Y693"/>
<protein>
    <recommendedName>
        <fullName evidence="7">Probable ATP-binding protein YheS</fullName>
    </recommendedName>
</protein>
<dbReference type="GO" id="GO:0005524">
    <property type="term" value="F:ATP binding"/>
    <property type="evidence" value="ECO:0007669"/>
    <property type="project" value="UniProtKB-KW"/>
</dbReference>
<dbReference type="Gene3D" id="3.40.50.300">
    <property type="entry name" value="P-loop containing nucleotide triphosphate hydrolases"/>
    <property type="match status" value="2"/>
</dbReference>
<accession>A0A0C4Y693</accession>
<dbReference type="OrthoDB" id="9762051at2"/>
<name>A0A0C4Y693_9BURK</name>
<dbReference type="FunFam" id="3.40.50.300:FF:000011">
    <property type="entry name" value="Putative ABC transporter ATP-binding component"/>
    <property type="match status" value="1"/>
</dbReference>
<evidence type="ECO:0000256" key="5">
    <source>
        <dbReference type="ARBA" id="ARBA00022840"/>
    </source>
</evidence>
<dbReference type="InterPro" id="IPR003593">
    <property type="entry name" value="AAA+_ATPase"/>
</dbReference>
<dbReference type="FunFam" id="3.40.50.300:FF:002053">
    <property type="entry name" value="ABC transporter ATP-binding protein"/>
    <property type="match status" value="1"/>
</dbReference>
<sequence>MISVRNVTLRRGVNVVLDRASVTFNPGEKIGLVGRNGAGKSSFFALLNGTLHEDSGEFSIPAAWKMGQVAQDMPETEQSATDFVVEGDTVLLAAQDEVAAAEASDDGMRMAHAYMALHDAGAHDAPARAQALILGLGFSAAQLGQPVNSFSGGWRMRLQLARALMCPSDLLLLDEPTNHLDLDALVWLEAWLKRYPGTLVVISHDREFLDAVTQVTVHVDNAKLVRYGGNYSKFEEMRAEQLVLQQAAMAKQADKIAHLQSFIDRFKAKASKAKQAQSRVKALERMEKIAPVLAEAEFNFEFKEPLNVPNPLLSMLDASFGYPPPAGALPGTPPTVIVRGINRSVLAGQRIGILGANGQGKSTLVKTVAHALAPISGEISEGKGLNIGYFAQQELDVLRPLDTPMEHMIRLAKDTPAHMRAPGQSGTEQSLRTFLGTFSFSGDMVHQAVGTMSGGEKARLVLCMIVWQRPNLLLLDEPTNHLDLATREALAVALNEFEGTVMLVSHDRALLRAVCDEFWLVTKGGVEPFDGDLDDYQQFLIDEARRMREQAAAEQKVVA</sequence>
<dbReference type="InterPro" id="IPR050611">
    <property type="entry name" value="ABCF"/>
</dbReference>
<dbReference type="SUPFAM" id="SSF52540">
    <property type="entry name" value="P-loop containing nucleoside triphosphate hydrolases"/>
    <property type="match status" value="2"/>
</dbReference>
<dbReference type="PROSITE" id="PS50893">
    <property type="entry name" value="ABC_TRANSPORTER_2"/>
    <property type="match status" value="2"/>
</dbReference>
<organism evidence="9 10">
    <name type="scientific">Cupriavidus basilensis</name>
    <dbReference type="NCBI Taxonomy" id="68895"/>
    <lineage>
        <taxon>Bacteria</taxon>
        <taxon>Pseudomonadati</taxon>
        <taxon>Pseudomonadota</taxon>
        <taxon>Betaproteobacteria</taxon>
        <taxon>Burkholderiales</taxon>
        <taxon>Burkholderiaceae</taxon>
        <taxon>Cupriavidus</taxon>
    </lineage>
</organism>
<keyword evidence="5 9" id="KW-0067">ATP-binding</keyword>
<dbReference type="Proteomes" id="UP000031843">
    <property type="component" value="Chromosome main"/>
</dbReference>
<dbReference type="PANTHER" id="PTHR19211:SF14">
    <property type="entry name" value="ATP-BINDING CASSETTE SUB-FAMILY F MEMBER 1"/>
    <property type="match status" value="1"/>
</dbReference>
<dbReference type="RefSeq" id="WP_043344624.1">
    <property type="nucleotide sequence ID" value="NZ_CP010536.1"/>
</dbReference>
<keyword evidence="1" id="KW-1003">Cell membrane</keyword>
<keyword evidence="3" id="KW-0677">Repeat</keyword>
<evidence type="ECO:0000259" key="8">
    <source>
        <dbReference type="PROSITE" id="PS50893"/>
    </source>
</evidence>
<dbReference type="InterPro" id="IPR027417">
    <property type="entry name" value="P-loop_NTPase"/>
</dbReference>
<dbReference type="CDD" id="cd03221">
    <property type="entry name" value="ABCF_EF-3"/>
    <property type="match status" value="2"/>
</dbReference>
<dbReference type="InterPro" id="IPR017871">
    <property type="entry name" value="ABC_transporter-like_CS"/>
</dbReference>
<evidence type="ECO:0000256" key="4">
    <source>
        <dbReference type="ARBA" id="ARBA00022741"/>
    </source>
</evidence>
<dbReference type="Pfam" id="PF12848">
    <property type="entry name" value="ABC_tran_Xtn"/>
    <property type="match status" value="1"/>
</dbReference>
<evidence type="ECO:0000256" key="6">
    <source>
        <dbReference type="ARBA" id="ARBA00061571"/>
    </source>
</evidence>
<dbReference type="InterPro" id="IPR032781">
    <property type="entry name" value="ABC_tran_Xtn"/>
</dbReference>
<keyword evidence="10" id="KW-1185">Reference proteome</keyword>
<evidence type="ECO:0000313" key="9">
    <source>
        <dbReference type="EMBL" id="AJG18453.1"/>
    </source>
</evidence>
<gene>
    <name evidence="9" type="ORF">RR42_m1045</name>
</gene>
<keyword evidence="2" id="KW-0472">Membrane</keyword>
<dbReference type="KEGG" id="cbw:RR42_m1045"/>
<reference evidence="9 10" key="1">
    <citation type="journal article" date="2015" name="Genome Announc.">
        <title>Complete Genome Sequence of Cupriavidus basilensis 4G11, Isolated from the Oak Ridge Field Research Center Site.</title>
        <authorList>
            <person name="Ray J."/>
            <person name="Waters R.J."/>
            <person name="Skerker J.M."/>
            <person name="Kuehl J.V."/>
            <person name="Price M.N."/>
            <person name="Huang J."/>
            <person name="Chakraborty R."/>
            <person name="Arkin A.P."/>
            <person name="Deutschbauer A."/>
        </authorList>
    </citation>
    <scope>NUCLEOTIDE SEQUENCE [LARGE SCALE GENOMIC DNA]</scope>
    <source>
        <strain evidence="9">4G11</strain>
    </source>
</reference>
<feature type="domain" description="ABC transporter" evidence="8">
    <location>
        <begin position="313"/>
        <end position="548"/>
    </location>
</feature>
<dbReference type="EMBL" id="CP010536">
    <property type="protein sequence ID" value="AJG18453.1"/>
    <property type="molecule type" value="Genomic_DNA"/>
</dbReference>
<dbReference type="InterPro" id="IPR003439">
    <property type="entry name" value="ABC_transporter-like_ATP-bd"/>
</dbReference>
<dbReference type="PROSITE" id="PS00211">
    <property type="entry name" value="ABC_TRANSPORTER_1"/>
    <property type="match status" value="2"/>
</dbReference>
<evidence type="ECO:0000256" key="3">
    <source>
        <dbReference type="ARBA" id="ARBA00022737"/>
    </source>
</evidence>
<evidence type="ECO:0000313" key="10">
    <source>
        <dbReference type="Proteomes" id="UP000031843"/>
    </source>
</evidence>
<dbReference type="STRING" id="68895.RR42_m1045"/>
<evidence type="ECO:0000256" key="7">
    <source>
        <dbReference type="ARBA" id="ARBA00069073"/>
    </source>
</evidence>
<proteinExistence type="inferred from homology"/>
<dbReference type="Pfam" id="PF00005">
    <property type="entry name" value="ABC_tran"/>
    <property type="match status" value="2"/>
</dbReference>
<comment type="similarity">
    <text evidence="6">Belongs to the ABC transporter superfamily. ABCF family. YheS subfamily.</text>
</comment>
<dbReference type="PANTHER" id="PTHR19211">
    <property type="entry name" value="ATP-BINDING TRANSPORT PROTEIN-RELATED"/>
    <property type="match status" value="1"/>
</dbReference>
<evidence type="ECO:0000256" key="2">
    <source>
        <dbReference type="ARBA" id="ARBA00022519"/>
    </source>
</evidence>
<dbReference type="SMART" id="SM00382">
    <property type="entry name" value="AAA"/>
    <property type="match status" value="2"/>
</dbReference>
<keyword evidence="2" id="KW-0997">Cell inner membrane</keyword>
<evidence type="ECO:0000256" key="1">
    <source>
        <dbReference type="ARBA" id="ARBA00022475"/>
    </source>
</evidence>
<feature type="domain" description="ABC transporter" evidence="8">
    <location>
        <begin position="2"/>
        <end position="246"/>
    </location>
</feature>